<organism evidence="4 5">
    <name type="scientific">Araneus ventricosus</name>
    <name type="common">Orbweaver spider</name>
    <name type="synonym">Epeira ventricosa</name>
    <dbReference type="NCBI Taxonomy" id="182803"/>
    <lineage>
        <taxon>Eukaryota</taxon>
        <taxon>Metazoa</taxon>
        <taxon>Ecdysozoa</taxon>
        <taxon>Arthropoda</taxon>
        <taxon>Chelicerata</taxon>
        <taxon>Arachnida</taxon>
        <taxon>Araneae</taxon>
        <taxon>Araneomorphae</taxon>
        <taxon>Entelegynae</taxon>
        <taxon>Araneoidea</taxon>
        <taxon>Araneidae</taxon>
        <taxon>Araneus</taxon>
    </lineage>
</organism>
<evidence type="ECO:0000259" key="3">
    <source>
        <dbReference type="PROSITE" id="PS50966"/>
    </source>
</evidence>
<feature type="region of interest" description="Disordered" evidence="2">
    <location>
        <begin position="719"/>
        <end position="746"/>
    </location>
</feature>
<reference evidence="4 5" key="1">
    <citation type="journal article" date="2019" name="Sci. Rep.">
        <title>Orb-weaving spider Araneus ventricosus genome elucidates the spidroin gene catalogue.</title>
        <authorList>
            <person name="Kono N."/>
            <person name="Nakamura H."/>
            <person name="Ohtoshi R."/>
            <person name="Moran D.A.P."/>
            <person name="Shinohara A."/>
            <person name="Yoshida Y."/>
            <person name="Fujiwara M."/>
            <person name="Mori M."/>
            <person name="Tomita M."/>
            <person name="Arakawa K."/>
        </authorList>
    </citation>
    <scope>NUCLEOTIDE SEQUENCE [LARGE SCALE GENOMIC DNA]</scope>
</reference>
<dbReference type="PANTHER" id="PTHR35385">
    <property type="entry name" value="PROTEIN B, PUTATIVE-RELATED-RELATED"/>
    <property type="match status" value="1"/>
</dbReference>
<dbReference type="EMBL" id="BGPR01002505">
    <property type="protein sequence ID" value="GBM74600.1"/>
    <property type="molecule type" value="Genomic_DNA"/>
</dbReference>
<dbReference type="PANTHER" id="PTHR35385:SF2">
    <property type="entry name" value="PROTEIN B, PUTATIVE-RELATED"/>
    <property type="match status" value="1"/>
</dbReference>
<dbReference type="Pfam" id="PF10551">
    <property type="entry name" value="MULE"/>
    <property type="match status" value="1"/>
</dbReference>
<keyword evidence="1" id="KW-0863">Zinc-finger</keyword>
<evidence type="ECO:0000313" key="4">
    <source>
        <dbReference type="EMBL" id="GBM74600.1"/>
    </source>
</evidence>
<keyword evidence="1" id="KW-0862">Zinc</keyword>
<protein>
    <recommendedName>
        <fullName evidence="3">SWIM-type domain-containing protein</fullName>
    </recommendedName>
</protein>
<feature type="domain" description="SWIM-type" evidence="3">
    <location>
        <begin position="534"/>
        <end position="565"/>
    </location>
</feature>
<dbReference type="GO" id="GO:0008270">
    <property type="term" value="F:zinc ion binding"/>
    <property type="evidence" value="ECO:0007669"/>
    <property type="project" value="UniProtKB-KW"/>
</dbReference>
<dbReference type="PROSITE" id="PS50966">
    <property type="entry name" value="ZF_SWIM"/>
    <property type="match status" value="1"/>
</dbReference>
<keyword evidence="1" id="KW-0479">Metal-binding</keyword>
<evidence type="ECO:0000256" key="1">
    <source>
        <dbReference type="PROSITE-ProRule" id="PRU00325"/>
    </source>
</evidence>
<accession>A0A4Y2IAP8</accession>
<evidence type="ECO:0000313" key="5">
    <source>
        <dbReference type="Proteomes" id="UP000499080"/>
    </source>
</evidence>
<evidence type="ECO:0000256" key="2">
    <source>
        <dbReference type="SAM" id="MobiDB-lite"/>
    </source>
</evidence>
<dbReference type="InterPro" id="IPR007527">
    <property type="entry name" value="Znf_SWIM"/>
</dbReference>
<proteinExistence type="predicted"/>
<gene>
    <name evidence="4" type="ORF">AVEN_151045_1</name>
</gene>
<feature type="compositionally biased region" description="Basic residues" evidence="2">
    <location>
        <begin position="720"/>
        <end position="729"/>
    </location>
</feature>
<sequence>MAIQNSNLPPSFINEIVEIVEDETIVRSNIKSVSDVYSWIEEYGRTSDTKWNLRSSRPSGTRIVCWHKFVCHHSEFRKVPKSQNKRGISKNSNCPATIIIKVKLDTQNVKKKDEYAKRGLFAVIMLSKAHNHSLGTSETLRFLPSDDCRETFLEYFDDGMNIAEACKYHENILQMQENFSIEMMANSRLNPTYRSVKHWYSNWRLANLGPRTGSGLIQKLNEKILTYAEHGITVRFTEDPFAVLIFTPLMMRAHGIQESEEIVFVDSTSSCDAENHCITFMLIPCAAGSIPIGIIITKGETENSYTAGFNLLKETVKNSFNGKRQPNIFLTDKSTAEINALKNVWPESTNLLCIFHVAQAVWRWLWESKNSIPKNHRQILMQIFQKILYASNVQMAEQRFLNAIGYVGTFLPTYDNWSAYVMAWWKEREKWCLAYRDHSVKGHHTNNFSEVCVRIFKDEVLSRVKAYNVLTLIDFCGSSLEKYFSRKLQKFAFSRDANPRLLLTKVFKISSDIKKEDILQNGNTYEVKSGSLTYIVDMKSGVCSCEAGLYGKFCQHQCAIFHHFDAASKNFPPVSPDDRYQVALIALGQKCPDKSFFLPFLPQENIIRSKVSTMQLPSPDLVGNSLDSHSRPLSPHLPTMQQTANTEDEGHFSSFIEVLHSCNDKFGSSTSGLRKITERLKKISSVGQWEKFLHTAGGSVPMRIRNGSTIRVQPTSIARRAPKMTKGSKRLPAGRPPAGVVSSKKRKHCLSENINLNKPNAKLHGSGH</sequence>
<dbReference type="Proteomes" id="UP000499080">
    <property type="component" value="Unassembled WGS sequence"/>
</dbReference>
<comment type="caution">
    <text evidence="4">The sequence shown here is derived from an EMBL/GenBank/DDBJ whole genome shotgun (WGS) entry which is preliminary data.</text>
</comment>
<keyword evidence="5" id="KW-1185">Reference proteome</keyword>
<name>A0A4Y2IAP8_ARAVE</name>
<dbReference type="InterPro" id="IPR018289">
    <property type="entry name" value="MULE_transposase_dom"/>
</dbReference>
<dbReference type="OrthoDB" id="1421156at2759"/>
<dbReference type="AlphaFoldDB" id="A0A4Y2IAP8"/>